<proteinExistence type="predicted"/>
<reference evidence="2 3" key="1">
    <citation type="journal article" date="2019" name="Int. J. Syst. Evol. Microbiol.">
        <title>The Global Catalogue of Microorganisms (GCM) 10K type strain sequencing project: providing services to taxonomists for standard genome sequencing and annotation.</title>
        <authorList>
            <consortium name="The Broad Institute Genomics Platform"/>
            <consortium name="The Broad Institute Genome Sequencing Center for Infectious Disease"/>
            <person name="Wu L."/>
            <person name="Ma J."/>
        </authorList>
    </citation>
    <scope>NUCLEOTIDE SEQUENCE [LARGE SCALE GENOMIC DNA]</scope>
    <source>
        <strain evidence="2 3">JCM 15933</strain>
    </source>
</reference>
<evidence type="ECO:0000313" key="2">
    <source>
        <dbReference type="EMBL" id="GAA1501444.1"/>
    </source>
</evidence>
<dbReference type="Proteomes" id="UP001501470">
    <property type="component" value="Unassembled WGS sequence"/>
</dbReference>
<evidence type="ECO:0000256" key="1">
    <source>
        <dbReference type="SAM" id="MobiDB-lite"/>
    </source>
</evidence>
<feature type="compositionally biased region" description="Low complexity" evidence="1">
    <location>
        <begin position="87"/>
        <end position="96"/>
    </location>
</feature>
<feature type="compositionally biased region" description="Basic residues" evidence="1">
    <location>
        <begin position="97"/>
        <end position="111"/>
    </location>
</feature>
<feature type="region of interest" description="Disordered" evidence="1">
    <location>
        <begin position="87"/>
        <end position="128"/>
    </location>
</feature>
<name>A0ABN1ZND8_9ACTN</name>
<gene>
    <name evidence="2" type="ORF">GCM10009827_010940</name>
</gene>
<sequence length="146" mass="15761">MLDFEAVADVLSDLTGRAVARVVVDDEEWKATAIDRGMPPQAADFTLDMFRAARRGEFAVTDPTLETVIGRPAVPARTVLETMAAAVRRAGPSAARPARHSGRPARSRPRPVSRPAGRRALPADRDEHVLRVVQGDEARLVCGSGR</sequence>
<protein>
    <submittedName>
        <fullName evidence="2">Uncharacterized protein</fullName>
    </submittedName>
</protein>
<dbReference type="Gene3D" id="3.90.25.10">
    <property type="entry name" value="UDP-galactose 4-epimerase, domain 1"/>
    <property type="match status" value="1"/>
</dbReference>
<keyword evidence="3" id="KW-1185">Reference proteome</keyword>
<organism evidence="2 3">
    <name type="scientific">Dactylosporangium maewongense</name>
    <dbReference type="NCBI Taxonomy" id="634393"/>
    <lineage>
        <taxon>Bacteria</taxon>
        <taxon>Bacillati</taxon>
        <taxon>Actinomycetota</taxon>
        <taxon>Actinomycetes</taxon>
        <taxon>Micromonosporales</taxon>
        <taxon>Micromonosporaceae</taxon>
        <taxon>Dactylosporangium</taxon>
    </lineage>
</organism>
<dbReference type="EMBL" id="BAAAQD010000001">
    <property type="protein sequence ID" value="GAA1501444.1"/>
    <property type="molecule type" value="Genomic_DNA"/>
</dbReference>
<accession>A0ABN1ZND8</accession>
<evidence type="ECO:0000313" key="3">
    <source>
        <dbReference type="Proteomes" id="UP001501470"/>
    </source>
</evidence>
<comment type="caution">
    <text evidence="2">The sequence shown here is derived from an EMBL/GenBank/DDBJ whole genome shotgun (WGS) entry which is preliminary data.</text>
</comment>
<dbReference type="RefSeq" id="WP_344500093.1">
    <property type="nucleotide sequence ID" value="NZ_BAAAQD010000001.1"/>
</dbReference>